<evidence type="ECO:0000256" key="2">
    <source>
        <dbReference type="ARBA" id="ARBA00022598"/>
    </source>
</evidence>
<dbReference type="PANTHER" id="PTHR43272:SF32">
    <property type="entry name" value="AMP-DEPENDENT SYNTHETASE_LIGASE DOMAIN-CONTAINING PROTEIN"/>
    <property type="match status" value="1"/>
</dbReference>
<protein>
    <recommendedName>
        <fullName evidence="5">Acyl-CoA synthetase</fullName>
    </recommendedName>
</protein>
<dbReference type="Pfam" id="PF00501">
    <property type="entry name" value="AMP-binding"/>
    <property type="match status" value="1"/>
</dbReference>
<evidence type="ECO:0000256" key="4">
    <source>
        <dbReference type="ARBA" id="ARBA00023098"/>
    </source>
</evidence>
<feature type="domain" description="AMP-dependent synthetase/ligase" evidence="6">
    <location>
        <begin position="38"/>
        <end position="427"/>
    </location>
</feature>
<keyword evidence="4" id="KW-0443">Lipid metabolism</keyword>
<keyword evidence="2" id="KW-0436">Ligase</keyword>
<gene>
    <name evidence="7" type="ORF">N4R40_01815</name>
</gene>
<evidence type="ECO:0000313" key="8">
    <source>
        <dbReference type="Proteomes" id="UP001300496"/>
    </source>
</evidence>
<dbReference type="PANTHER" id="PTHR43272">
    <property type="entry name" value="LONG-CHAIN-FATTY-ACID--COA LIGASE"/>
    <property type="match status" value="1"/>
</dbReference>
<evidence type="ECO:0000259" key="6">
    <source>
        <dbReference type="Pfam" id="PF00501"/>
    </source>
</evidence>
<evidence type="ECO:0000256" key="1">
    <source>
        <dbReference type="ARBA" id="ARBA00006432"/>
    </source>
</evidence>
<dbReference type="SUPFAM" id="SSF56801">
    <property type="entry name" value="Acetyl-CoA synthetase-like"/>
    <property type="match status" value="1"/>
</dbReference>
<dbReference type="CDD" id="cd05907">
    <property type="entry name" value="VL_LC_FACS_like"/>
    <property type="match status" value="1"/>
</dbReference>
<evidence type="ECO:0000256" key="5">
    <source>
        <dbReference type="ARBA" id="ARBA00032875"/>
    </source>
</evidence>
<dbReference type="PROSITE" id="PS00455">
    <property type="entry name" value="AMP_BINDING"/>
    <property type="match status" value="1"/>
</dbReference>
<dbReference type="Gene3D" id="3.40.50.12780">
    <property type="entry name" value="N-terminal domain of ligase-like"/>
    <property type="match status" value="1"/>
</dbReference>
<dbReference type="InterPro" id="IPR042099">
    <property type="entry name" value="ANL_N_sf"/>
</dbReference>
<dbReference type="Proteomes" id="UP001300496">
    <property type="component" value="Unassembled WGS sequence"/>
</dbReference>
<reference evidence="7 8" key="1">
    <citation type="journal article" date="2024" name="Int. J. Syst. Evol. Microbiol.">
        <title>Microbacterium memoriense sp. nov., a member of the Actinomycetota from marine beach sediment of the north coast of Portugal.</title>
        <authorList>
            <person name="Santos J.D.N.D."/>
            <person name="Klimek D."/>
            <person name="Calusinska M."/>
            <person name="Lobo-da-Cunha A."/>
            <person name="Catita J."/>
            <person name="Goncalves H."/>
            <person name="Gonzalez I."/>
            <person name="Lage O.M."/>
        </authorList>
    </citation>
    <scope>NUCLEOTIDE SEQUENCE [LARGE SCALE GENOMIC DNA]</scope>
    <source>
        <strain evidence="7 8">PMIC_1C1B</strain>
    </source>
</reference>
<dbReference type="Pfam" id="PF23562">
    <property type="entry name" value="AMP-binding_C_3"/>
    <property type="match status" value="1"/>
</dbReference>
<sequence>MSAVQFEVPAIVPADPQANVADLLVERVKATPSLALFAVPEGDGWRDITAAEFEREVIALAKGFAAAGIEPGEKVGFIARTTYHWTLVDFALFYAGAVMVPVYETSSAAQVSWILSDSGATWVIGESEEHAARIAEIRSDVPLIRQAWTMAAGDLDTLTAAGTDITDDEIVRRRSIAVGADIATLIYTSGSTGRPKGCVLTHSNFVELCRNSAVALNEVLTVPNSSTLLFITTAHIFARFISILDIHAGVKTGHQPDTKQLLPALGSFKPTFLLAVPRVFEKVYNSAEQKAEAGGKGKIFRAAAHTAIEHSRLLQEGKKISLGTKIKFAVFDRLVYSKLRDAMGGRVQYAVSGSAPLGPRLGHFFHSLGVTILEGYGLTETTAPATVNLATKSKIGSVGPVLPGVGVRLAEDGEVEVRGVNVFKEYWRNPEATAEAFDGDWFRTGDVGAFDEEGFLTITGRKKEIIVTAGGKNVAPAALEDPIRANPIVGQVVVVGDQKPFISALVTLDPEMLPAWLANNGLDRGMSLTDAAANPKVREEIQRAIDIANKKVSRAESIRKFAILDTEWTEASGHLTPKMSIKRSVIMTDFADAVEDLYSVPVSTTNIPLGG</sequence>
<keyword evidence="3" id="KW-0276">Fatty acid metabolism</keyword>
<dbReference type="RefSeq" id="WP_261605659.1">
    <property type="nucleotide sequence ID" value="NZ_JAODOR010000003.1"/>
</dbReference>
<accession>A0ABT2P9H1</accession>
<comment type="similarity">
    <text evidence="1">Belongs to the ATP-dependent AMP-binding enzyme family.</text>
</comment>
<dbReference type="EMBL" id="JAODOR010000003">
    <property type="protein sequence ID" value="MCT9001104.1"/>
    <property type="molecule type" value="Genomic_DNA"/>
</dbReference>
<evidence type="ECO:0000256" key="3">
    <source>
        <dbReference type="ARBA" id="ARBA00022832"/>
    </source>
</evidence>
<proteinExistence type="inferred from homology"/>
<dbReference type="InterPro" id="IPR020845">
    <property type="entry name" value="AMP-binding_CS"/>
</dbReference>
<comment type="caution">
    <text evidence="7">The sequence shown here is derived from an EMBL/GenBank/DDBJ whole genome shotgun (WGS) entry which is preliminary data.</text>
</comment>
<organism evidence="7 8">
    <name type="scientific">Microbacterium memoriense</name>
    <dbReference type="NCBI Taxonomy" id="2978350"/>
    <lineage>
        <taxon>Bacteria</taxon>
        <taxon>Bacillati</taxon>
        <taxon>Actinomycetota</taxon>
        <taxon>Actinomycetes</taxon>
        <taxon>Micrococcales</taxon>
        <taxon>Microbacteriaceae</taxon>
        <taxon>Microbacterium</taxon>
    </lineage>
</organism>
<evidence type="ECO:0000313" key="7">
    <source>
        <dbReference type="EMBL" id="MCT9001104.1"/>
    </source>
</evidence>
<dbReference type="InterPro" id="IPR000873">
    <property type="entry name" value="AMP-dep_synth/lig_dom"/>
</dbReference>
<name>A0ABT2P9H1_9MICO</name>
<keyword evidence="8" id="KW-1185">Reference proteome</keyword>